<name>A0AAW0UKH6_SCYPA</name>
<dbReference type="AlphaFoldDB" id="A0AAW0UKH6"/>
<evidence type="ECO:0000256" key="2">
    <source>
        <dbReference type="ARBA" id="ARBA00022679"/>
    </source>
</evidence>
<dbReference type="Pfam" id="PF00017">
    <property type="entry name" value="SH2"/>
    <property type="match status" value="1"/>
</dbReference>
<accession>A0AAW0UKH6</accession>
<dbReference type="GO" id="GO:0030036">
    <property type="term" value="P:actin cytoskeleton organization"/>
    <property type="evidence" value="ECO:0007669"/>
    <property type="project" value="UniProtKB-ARBA"/>
</dbReference>
<dbReference type="Gene3D" id="2.30.30.40">
    <property type="entry name" value="SH3 Domains"/>
    <property type="match status" value="1"/>
</dbReference>
<gene>
    <name evidence="16" type="ORF">O3P69_002443</name>
</gene>
<keyword evidence="7 12" id="KW-0829">Tyrosine-protein kinase</keyword>
<dbReference type="PANTHER" id="PTHR24418">
    <property type="entry name" value="TYROSINE-PROTEIN KINASE"/>
    <property type="match status" value="1"/>
</dbReference>
<keyword evidence="4 12" id="KW-0418">Kinase</keyword>
<dbReference type="GO" id="GO:0002009">
    <property type="term" value="P:morphogenesis of an epithelium"/>
    <property type="evidence" value="ECO:0007669"/>
    <property type="project" value="UniProtKB-ARBA"/>
</dbReference>
<dbReference type="SUPFAM" id="SSF55550">
    <property type="entry name" value="SH2 domain"/>
    <property type="match status" value="1"/>
</dbReference>
<comment type="caution">
    <text evidence="16">The sequence shown here is derived from an EMBL/GenBank/DDBJ whole genome shotgun (WGS) entry which is preliminary data.</text>
</comment>
<dbReference type="Gene3D" id="1.10.510.10">
    <property type="entry name" value="Transferase(Phosphotransferase) domain 1"/>
    <property type="match status" value="1"/>
</dbReference>
<evidence type="ECO:0000256" key="10">
    <source>
        <dbReference type="PROSITE-ProRule" id="PRU00192"/>
    </source>
</evidence>
<dbReference type="GO" id="GO:0005524">
    <property type="term" value="F:ATP binding"/>
    <property type="evidence" value="ECO:0007669"/>
    <property type="project" value="UniProtKB-UniRule"/>
</dbReference>
<evidence type="ECO:0000256" key="8">
    <source>
        <dbReference type="ARBA" id="ARBA00051245"/>
    </source>
</evidence>
<evidence type="ECO:0000259" key="15">
    <source>
        <dbReference type="PROSITE" id="PS50011"/>
    </source>
</evidence>
<dbReference type="GO" id="GO:0007435">
    <property type="term" value="P:salivary gland morphogenesis"/>
    <property type="evidence" value="ECO:0007669"/>
    <property type="project" value="UniProtKB-ARBA"/>
</dbReference>
<dbReference type="GO" id="GO:0004715">
    <property type="term" value="F:non-membrane spanning protein tyrosine kinase activity"/>
    <property type="evidence" value="ECO:0007669"/>
    <property type="project" value="UniProtKB-EC"/>
</dbReference>
<dbReference type="PROSITE" id="PS50001">
    <property type="entry name" value="SH2"/>
    <property type="match status" value="1"/>
</dbReference>
<dbReference type="InterPro" id="IPR008266">
    <property type="entry name" value="Tyr_kinase_AS"/>
</dbReference>
<dbReference type="PROSITE" id="PS00109">
    <property type="entry name" value="PROTEIN_KINASE_TYR"/>
    <property type="match status" value="1"/>
</dbReference>
<sequence length="487" mass="56274">MGQHFCSCWGQKPLDNYEESVSEPEPKPQSILTAVDYALAHYAYQANGANELSFNRGETLEVINKDDEDWWLARHHGTIRVGYIPVPYVALTSSLESHEWYHGDIPRVEAEQILKSQFNVLGAFLIRKSYRYDAYSLSVKALCKDGSTVRIKHFSIPRINDYFMFVGRYFFTLGGLVDFFITEVDVGLPPFMPKHPCVRPPPRMQDISKENKEQWEIQREELLFIEEIGHGSFGKVWLGKWRNHVDVAIKTMKEGKMKADDFLEEAKVMKSLRHPNILALYAVCSKEEPLLIVTEYMAQGALLNLLRREDMNLQLQLYIATQTAAGMEYLESKMLIHRDLAARNILVGHCYVCKVADFGLSKLYEDAIYAGKVSKGKLPIKWTAPEALLHQKYSSKSDVWSFGVMLMEILTHGVVPYIGYSNQQVLEVLQEGYRMPQPKDCPDKLYELILNCWDKHAEQRPTFHFIHDYLENFDIQAENSYYDGKQW</sequence>
<dbReference type="InterPro" id="IPR036860">
    <property type="entry name" value="SH2_dom_sf"/>
</dbReference>
<dbReference type="InterPro" id="IPR050198">
    <property type="entry name" value="Non-receptor_tyrosine_kinases"/>
</dbReference>
<dbReference type="Pfam" id="PF07714">
    <property type="entry name" value="PK_Tyr_Ser-Thr"/>
    <property type="match status" value="1"/>
</dbReference>
<dbReference type="EC" id="2.7.10.2" evidence="12"/>
<dbReference type="PRINTS" id="PR00109">
    <property type="entry name" value="TYRKINASE"/>
</dbReference>
<keyword evidence="3 11" id="KW-0547">Nucleotide-binding</keyword>
<dbReference type="InterPro" id="IPR020635">
    <property type="entry name" value="Tyr_kinase_cat_dom"/>
</dbReference>
<evidence type="ECO:0000313" key="17">
    <source>
        <dbReference type="Proteomes" id="UP001487740"/>
    </source>
</evidence>
<dbReference type="InterPro" id="IPR000980">
    <property type="entry name" value="SH2"/>
</dbReference>
<comment type="catalytic activity">
    <reaction evidence="8 12">
        <text>L-tyrosyl-[protein] + ATP = O-phospho-L-tyrosyl-[protein] + ADP + H(+)</text>
        <dbReference type="Rhea" id="RHEA:10596"/>
        <dbReference type="Rhea" id="RHEA-COMP:10136"/>
        <dbReference type="Rhea" id="RHEA-COMP:20101"/>
        <dbReference type="ChEBI" id="CHEBI:15378"/>
        <dbReference type="ChEBI" id="CHEBI:30616"/>
        <dbReference type="ChEBI" id="CHEBI:46858"/>
        <dbReference type="ChEBI" id="CHEBI:61978"/>
        <dbReference type="ChEBI" id="CHEBI:456216"/>
        <dbReference type="EC" id="2.7.10.2"/>
    </reaction>
</comment>
<evidence type="ECO:0000256" key="5">
    <source>
        <dbReference type="ARBA" id="ARBA00022840"/>
    </source>
</evidence>
<feature type="domain" description="SH2" evidence="13">
    <location>
        <begin position="100"/>
        <end position="197"/>
    </location>
</feature>
<dbReference type="GO" id="GO:0048468">
    <property type="term" value="P:cell development"/>
    <property type="evidence" value="ECO:0007669"/>
    <property type="project" value="UniProtKB-ARBA"/>
</dbReference>
<dbReference type="EMBL" id="JARAKH010000009">
    <property type="protein sequence ID" value="KAK8400633.1"/>
    <property type="molecule type" value="Genomic_DNA"/>
</dbReference>
<dbReference type="InterPro" id="IPR036028">
    <property type="entry name" value="SH3-like_dom_sf"/>
</dbReference>
<dbReference type="SUPFAM" id="SSF56112">
    <property type="entry name" value="Protein kinase-like (PK-like)"/>
    <property type="match status" value="1"/>
</dbReference>
<evidence type="ECO:0000259" key="13">
    <source>
        <dbReference type="PROSITE" id="PS50001"/>
    </source>
</evidence>
<protein>
    <recommendedName>
        <fullName evidence="12">Tyrosine-protein kinase</fullName>
        <ecNumber evidence="12">2.7.10.2</ecNumber>
    </recommendedName>
</protein>
<evidence type="ECO:0000256" key="12">
    <source>
        <dbReference type="RuleBase" id="RU362096"/>
    </source>
</evidence>
<feature type="domain" description="SH3" evidence="14">
    <location>
        <begin position="33"/>
        <end position="94"/>
    </location>
</feature>
<dbReference type="FunFam" id="3.30.200.20:FF:000053">
    <property type="entry name" value="Tyrosine-protein kinase"/>
    <property type="match status" value="1"/>
</dbReference>
<dbReference type="InterPro" id="IPR001245">
    <property type="entry name" value="Ser-Thr/Tyr_kinase_cat_dom"/>
</dbReference>
<dbReference type="InterPro" id="IPR000719">
    <property type="entry name" value="Prot_kinase_dom"/>
</dbReference>
<dbReference type="Pfam" id="PF00018">
    <property type="entry name" value="SH3_1"/>
    <property type="match status" value="1"/>
</dbReference>
<evidence type="ECO:0000256" key="11">
    <source>
        <dbReference type="PROSITE-ProRule" id="PRU10141"/>
    </source>
</evidence>
<feature type="domain" description="Protein kinase" evidence="15">
    <location>
        <begin position="222"/>
        <end position="470"/>
    </location>
</feature>
<keyword evidence="17" id="KW-1185">Reference proteome</keyword>
<keyword evidence="5 11" id="KW-0067">ATP-binding</keyword>
<evidence type="ECO:0000256" key="4">
    <source>
        <dbReference type="ARBA" id="ARBA00022777"/>
    </source>
</evidence>
<evidence type="ECO:0000256" key="1">
    <source>
        <dbReference type="ARBA" id="ARBA00022443"/>
    </source>
</evidence>
<dbReference type="PROSITE" id="PS50002">
    <property type="entry name" value="SH3"/>
    <property type="match status" value="1"/>
</dbReference>
<dbReference type="CDD" id="cd00174">
    <property type="entry name" value="SH3"/>
    <property type="match status" value="1"/>
</dbReference>
<dbReference type="PROSITE" id="PS50011">
    <property type="entry name" value="PROTEIN_KINASE_DOM"/>
    <property type="match status" value="1"/>
</dbReference>
<dbReference type="InterPro" id="IPR011009">
    <property type="entry name" value="Kinase-like_dom_sf"/>
</dbReference>
<evidence type="ECO:0000256" key="3">
    <source>
        <dbReference type="ARBA" id="ARBA00022741"/>
    </source>
</evidence>
<dbReference type="PROSITE" id="PS00107">
    <property type="entry name" value="PROTEIN_KINASE_ATP"/>
    <property type="match status" value="1"/>
</dbReference>
<dbReference type="SMART" id="SM00252">
    <property type="entry name" value="SH2"/>
    <property type="match status" value="1"/>
</dbReference>
<evidence type="ECO:0000313" key="16">
    <source>
        <dbReference type="EMBL" id="KAK8400633.1"/>
    </source>
</evidence>
<dbReference type="FunFam" id="1.10.510.10:FF:000554">
    <property type="entry name" value="Predicted protein"/>
    <property type="match status" value="1"/>
</dbReference>
<evidence type="ECO:0000256" key="9">
    <source>
        <dbReference type="PROSITE-ProRule" id="PRU00191"/>
    </source>
</evidence>
<dbReference type="Proteomes" id="UP001487740">
    <property type="component" value="Unassembled WGS sequence"/>
</dbReference>
<feature type="binding site" evidence="11">
    <location>
        <position position="250"/>
    </location>
    <ligand>
        <name>ATP</name>
        <dbReference type="ChEBI" id="CHEBI:30616"/>
    </ligand>
</feature>
<dbReference type="SUPFAM" id="SSF50044">
    <property type="entry name" value="SH3-domain"/>
    <property type="match status" value="1"/>
</dbReference>
<keyword evidence="6 9" id="KW-0727">SH2 domain</keyword>
<dbReference type="InterPro" id="IPR001452">
    <property type="entry name" value="SH3_domain"/>
</dbReference>
<proteinExistence type="inferred from homology"/>
<evidence type="ECO:0000256" key="7">
    <source>
        <dbReference type="ARBA" id="ARBA00023137"/>
    </source>
</evidence>
<dbReference type="Gene3D" id="3.30.200.20">
    <property type="entry name" value="Phosphorylase Kinase, domain 1"/>
    <property type="match status" value="1"/>
</dbReference>
<evidence type="ECO:0000256" key="6">
    <source>
        <dbReference type="ARBA" id="ARBA00022999"/>
    </source>
</evidence>
<dbReference type="Gene3D" id="3.30.505.10">
    <property type="entry name" value="SH2 domain"/>
    <property type="match status" value="1"/>
</dbReference>
<dbReference type="SMART" id="SM00219">
    <property type="entry name" value="TyrKc"/>
    <property type="match status" value="1"/>
</dbReference>
<dbReference type="PRINTS" id="PR00452">
    <property type="entry name" value="SH3DOMAIN"/>
</dbReference>
<evidence type="ECO:0000259" key="14">
    <source>
        <dbReference type="PROSITE" id="PS50002"/>
    </source>
</evidence>
<organism evidence="16 17">
    <name type="scientific">Scylla paramamosain</name>
    <name type="common">Mud crab</name>
    <dbReference type="NCBI Taxonomy" id="85552"/>
    <lineage>
        <taxon>Eukaryota</taxon>
        <taxon>Metazoa</taxon>
        <taxon>Ecdysozoa</taxon>
        <taxon>Arthropoda</taxon>
        <taxon>Crustacea</taxon>
        <taxon>Multicrustacea</taxon>
        <taxon>Malacostraca</taxon>
        <taxon>Eumalacostraca</taxon>
        <taxon>Eucarida</taxon>
        <taxon>Decapoda</taxon>
        <taxon>Pleocyemata</taxon>
        <taxon>Brachyura</taxon>
        <taxon>Eubrachyura</taxon>
        <taxon>Portunoidea</taxon>
        <taxon>Portunidae</taxon>
        <taxon>Portuninae</taxon>
        <taxon>Scylla</taxon>
    </lineage>
</organism>
<reference evidence="16 17" key="1">
    <citation type="submission" date="2023-03" db="EMBL/GenBank/DDBJ databases">
        <title>High-quality genome of Scylla paramamosain provides insights in environmental adaptation.</title>
        <authorList>
            <person name="Zhang L."/>
        </authorList>
    </citation>
    <scope>NUCLEOTIDE SEQUENCE [LARGE SCALE GENOMIC DNA]</scope>
    <source>
        <strain evidence="16">LZ_2023a</strain>
        <tissue evidence="16">Muscle</tissue>
    </source>
</reference>
<keyword evidence="2 12" id="KW-0808">Transferase</keyword>
<dbReference type="SMART" id="SM00326">
    <property type="entry name" value="SH3"/>
    <property type="match status" value="1"/>
</dbReference>
<comment type="similarity">
    <text evidence="12">Belongs to the protein kinase superfamily. Tyr protein kinase family.</text>
</comment>
<keyword evidence="1 10" id="KW-0728">SH3 domain</keyword>
<dbReference type="InterPro" id="IPR017441">
    <property type="entry name" value="Protein_kinase_ATP_BS"/>
</dbReference>